<reference evidence="2" key="1">
    <citation type="journal article" date="2019" name="Int. J. Syst. Evol. Microbiol.">
        <title>The Global Catalogue of Microorganisms (GCM) 10K type strain sequencing project: providing services to taxonomists for standard genome sequencing and annotation.</title>
        <authorList>
            <consortium name="The Broad Institute Genomics Platform"/>
            <consortium name="The Broad Institute Genome Sequencing Center for Infectious Disease"/>
            <person name="Wu L."/>
            <person name="Ma J."/>
        </authorList>
    </citation>
    <scope>NUCLEOTIDE SEQUENCE [LARGE SCALE GENOMIC DNA]</scope>
    <source>
        <strain evidence="2">JCM 10671</strain>
    </source>
</reference>
<dbReference type="Proteomes" id="UP001500957">
    <property type="component" value="Unassembled WGS sequence"/>
</dbReference>
<dbReference type="EMBL" id="BAAAHE010000035">
    <property type="protein sequence ID" value="GAA0629080.1"/>
    <property type="molecule type" value="Genomic_DNA"/>
</dbReference>
<evidence type="ECO:0000313" key="2">
    <source>
        <dbReference type="Proteomes" id="UP001500957"/>
    </source>
</evidence>
<accession>A0ABP3SCA9</accession>
<dbReference type="RefSeq" id="WP_344607271.1">
    <property type="nucleotide sequence ID" value="NZ_BAAAHE010000035.1"/>
</dbReference>
<gene>
    <name evidence="1" type="ORF">GCM10009547_35890</name>
</gene>
<sequence>MRGKVDERQAEYDRWQELSRNATLTRLDMARNIAQDGRDVAPLLRALSVEPIFIRPHADGSVDVSTDAQGERFVHAFTSHVRLAASVPIDAPDLTVQQILLPRWAASFPAPAGVRLDPGTAFDVSLDARQVHEVRAIAAGIPTPAALRAVDRHETLDLVPGPDRLMDLDQQVVTAVTTHAGPAVAAAIRRAGARLDGIGGRDWPVYYLPADVPEPLASAIRADLPANVVLVPGTPAIPPNIAEYRAQAVALSELT</sequence>
<evidence type="ECO:0000313" key="1">
    <source>
        <dbReference type="EMBL" id="GAA0629080.1"/>
    </source>
</evidence>
<name>A0ABP3SCA9_9ACTN</name>
<comment type="caution">
    <text evidence="1">The sequence shown here is derived from an EMBL/GenBank/DDBJ whole genome shotgun (WGS) entry which is preliminary data.</text>
</comment>
<proteinExistence type="predicted"/>
<protein>
    <recommendedName>
        <fullName evidence="3">Type III secretion system (T3SS) SseB-like protein</fullName>
    </recommendedName>
</protein>
<keyword evidence="2" id="KW-1185">Reference proteome</keyword>
<organism evidence="1 2">
    <name type="scientific">Sporichthya brevicatena</name>
    <dbReference type="NCBI Taxonomy" id="171442"/>
    <lineage>
        <taxon>Bacteria</taxon>
        <taxon>Bacillati</taxon>
        <taxon>Actinomycetota</taxon>
        <taxon>Actinomycetes</taxon>
        <taxon>Sporichthyales</taxon>
        <taxon>Sporichthyaceae</taxon>
        <taxon>Sporichthya</taxon>
    </lineage>
</organism>
<evidence type="ECO:0008006" key="3">
    <source>
        <dbReference type="Google" id="ProtNLM"/>
    </source>
</evidence>